<name>A0AAE1B2J1_9GAST</name>
<comment type="caution">
    <text evidence="2">The sequence shown here is derived from an EMBL/GenBank/DDBJ whole genome shotgun (WGS) entry which is preliminary data.</text>
</comment>
<proteinExistence type="predicted"/>
<keyword evidence="3" id="KW-1185">Reference proteome</keyword>
<gene>
    <name evidence="2" type="ORF">RRG08_001276</name>
</gene>
<accession>A0AAE1B2J1</accession>
<feature type="region of interest" description="Disordered" evidence="1">
    <location>
        <begin position="1"/>
        <end position="45"/>
    </location>
</feature>
<dbReference type="EMBL" id="JAWDGP010000648">
    <property type="protein sequence ID" value="KAK3798654.1"/>
    <property type="molecule type" value="Genomic_DNA"/>
</dbReference>
<dbReference type="Proteomes" id="UP001283361">
    <property type="component" value="Unassembled WGS sequence"/>
</dbReference>
<evidence type="ECO:0000313" key="2">
    <source>
        <dbReference type="EMBL" id="KAK3798654.1"/>
    </source>
</evidence>
<organism evidence="2 3">
    <name type="scientific">Elysia crispata</name>
    <name type="common">lettuce slug</name>
    <dbReference type="NCBI Taxonomy" id="231223"/>
    <lineage>
        <taxon>Eukaryota</taxon>
        <taxon>Metazoa</taxon>
        <taxon>Spiralia</taxon>
        <taxon>Lophotrochozoa</taxon>
        <taxon>Mollusca</taxon>
        <taxon>Gastropoda</taxon>
        <taxon>Heterobranchia</taxon>
        <taxon>Euthyneura</taxon>
        <taxon>Panpulmonata</taxon>
        <taxon>Sacoglossa</taxon>
        <taxon>Placobranchoidea</taxon>
        <taxon>Plakobranchidae</taxon>
        <taxon>Elysia</taxon>
    </lineage>
</organism>
<sequence length="124" mass="14231">MQSNYTLGAQLSQKNAPPELFPLFKPRPPPPKQLNPAKDIDPPPAPKLIPLVDHTANMESMMLSFMAENNLSFTLAPKPVELLKKRDALWKEVHVVILGWYLDNWYKVKDNHHICTMDQLKEAF</sequence>
<reference evidence="2" key="1">
    <citation type="journal article" date="2023" name="G3 (Bethesda)">
        <title>A reference genome for the long-term kleptoplast-retaining sea slug Elysia crispata morphotype clarki.</title>
        <authorList>
            <person name="Eastman K.E."/>
            <person name="Pendleton A.L."/>
            <person name="Shaikh M.A."/>
            <person name="Suttiyut T."/>
            <person name="Ogas R."/>
            <person name="Tomko P."/>
            <person name="Gavelis G."/>
            <person name="Widhalm J.R."/>
            <person name="Wisecaver J.H."/>
        </authorList>
    </citation>
    <scope>NUCLEOTIDE SEQUENCE</scope>
    <source>
        <strain evidence="2">ECLA1</strain>
    </source>
</reference>
<protein>
    <submittedName>
        <fullName evidence="2">Uncharacterized protein</fullName>
    </submittedName>
</protein>
<evidence type="ECO:0000256" key="1">
    <source>
        <dbReference type="SAM" id="MobiDB-lite"/>
    </source>
</evidence>
<dbReference type="AlphaFoldDB" id="A0AAE1B2J1"/>
<evidence type="ECO:0000313" key="3">
    <source>
        <dbReference type="Proteomes" id="UP001283361"/>
    </source>
</evidence>
<feature type="compositionally biased region" description="Polar residues" evidence="1">
    <location>
        <begin position="1"/>
        <end position="15"/>
    </location>
</feature>